<dbReference type="InterPro" id="IPR056336">
    <property type="entry name" value="YVC1_C"/>
</dbReference>
<feature type="compositionally biased region" description="Acidic residues" evidence="1">
    <location>
        <begin position="607"/>
        <end position="620"/>
    </location>
</feature>
<feature type="region of interest" description="Disordered" evidence="1">
    <location>
        <begin position="760"/>
        <end position="871"/>
    </location>
</feature>
<dbReference type="AlphaFoldDB" id="A0AAD9CYC8"/>
<feature type="transmembrane region" description="Helical" evidence="2">
    <location>
        <begin position="495"/>
        <end position="513"/>
    </location>
</feature>
<name>A0AAD9CYC8_PAPLA</name>
<dbReference type="PANTHER" id="PTHR35859:SF1">
    <property type="entry name" value="NONSELECTIVE CATION CHANNEL PROTEIN"/>
    <property type="match status" value="1"/>
</dbReference>
<dbReference type="Proteomes" id="UP001182556">
    <property type="component" value="Unassembled WGS sequence"/>
</dbReference>
<evidence type="ECO:0000313" key="6">
    <source>
        <dbReference type="Proteomes" id="UP001182556"/>
    </source>
</evidence>
<feature type="domain" description="Calcium channel YVC1-like C-terminal transmembrane" evidence="4">
    <location>
        <begin position="254"/>
        <end position="544"/>
    </location>
</feature>
<reference evidence="5" key="1">
    <citation type="submission" date="2023-02" db="EMBL/GenBank/DDBJ databases">
        <title>Identification and recombinant expression of a fungal hydrolase from Papiliotrema laurentii that hydrolyzes apple cutin and clears colloidal polyester polyurethane.</title>
        <authorList>
            <consortium name="DOE Joint Genome Institute"/>
            <person name="Roman V.A."/>
            <person name="Bojanowski C."/>
            <person name="Crable B.R."/>
            <person name="Wagner D.N."/>
            <person name="Hung C.S."/>
            <person name="Nadeau L.J."/>
            <person name="Schratz L."/>
            <person name="Haridas S."/>
            <person name="Pangilinan J."/>
            <person name="Lipzen A."/>
            <person name="Na H."/>
            <person name="Yan M."/>
            <person name="Ng V."/>
            <person name="Grigoriev I.V."/>
            <person name="Spatafora J.W."/>
            <person name="Barlow D."/>
            <person name="Biffinger J."/>
            <person name="Kelley-Loughnane N."/>
            <person name="Varaljay V.A."/>
            <person name="Crookes-Goodson W.J."/>
        </authorList>
    </citation>
    <scope>NUCLEOTIDE SEQUENCE</scope>
    <source>
        <strain evidence="5">5307AH</strain>
    </source>
</reference>
<keyword evidence="2" id="KW-1133">Transmembrane helix</keyword>
<accession>A0AAD9CYC8</accession>
<organism evidence="5 6">
    <name type="scientific">Papiliotrema laurentii</name>
    <name type="common">Cryptococcus laurentii</name>
    <dbReference type="NCBI Taxonomy" id="5418"/>
    <lineage>
        <taxon>Eukaryota</taxon>
        <taxon>Fungi</taxon>
        <taxon>Dikarya</taxon>
        <taxon>Basidiomycota</taxon>
        <taxon>Agaricomycotina</taxon>
        <taxon>Tremellomycetes</taxon>
        <taxon>Tremellales</taxon>
        <taxon>Rhynchogastremaceae</taxon>
        <taxon>Papiliotrema</taxon>
    </lineage>
</organism>
<dbReference type="PANTHER" id="PTHR35859">
    <property type="entry name" value="NONSELECTIVE CATION CHANNEL PROTEIN"/>
    <property type="match status" value="1"/>
</dbReference>
<feature type="compositionally biased region" description="Polar residues" evidence="1">
    <location>
        <begin position="668"/>
        <end position="677"/>
    </location>
</feature>
<feature type="transmembrane region" description="Helical" evidence="2">
    <location>
        <begin position="437"/>
        <end position="458"/>
    </location>
</feature>
<dbReference type="InterPro" id="IPR056337">
    <property type="entry name" value="LHD_YVC1"/>
</dbReference>
<dbReference type="EMBL" id="JAODAN010000008">
    <property type="protein sequence ID" value="KAK1922683.1"/>
    <property type="molecule type" value="Genomic_DNA"/>
</dbReference>
<feature type="transmembrane region" description="Helical" evidence="2">
    <location>
        <begin position="278"/>
        <end position="295"/>
    </location>
</feature>
<evidence type="ECO:0000256" key="1">
    <source>
        <dbReference type="SAM" id="MobiDB-lite"/>
    </source>
</evidence>
<feature type="domain" description="YVC1 N-terminal linker helical" evidence="3">
    <location>
        <begin position="41"/>
        <end position="222"/>
    </location>
</feature>
<feature type="compositionally biased region" description="Polar residues" evidence="1">
    <location>
        <begin position="807"/>
        <end position="821"/>
    </location>
</feature>
<feature type="region of interest" description="Disordered" evidence="1">
    <location>
        <begin position="607"/>
        <end position="707"/>
    </location>
</feature>
<feature type="compositionally biased region" description="Basic and acidic residues" evidence="1">
    <location>
        <begin position="856"/>
        <end position="871"/>
    </location>
</feature>
<feature type="transmembrane region" description="Helical" evidence="2">
    <location>
        <begin position="345"/>
        <end position="365"/>
    </location>
</feature>
<comment type="caution">
    <text evidence="5">The sequence shown here is derived from an EMBL/GenBank/DDBJ whole genome shotgun (WGS) entry which is preliminary data.</text>
</comment>
<protein>
    <recommendedName>
        <fullName evidence="7">Calcium channel YVC1</fullName>
    </recommendedName>
</protein>
<evidence type="ECO:0008006" key="7">
    <source>
        <dbReference type="Google" id="ProtNLM"/>
    </source>
</evidence>
<feature type="transmembrane region" description="Helical" evidence="2">
    <location>
        <begin position="307"/>
        <end position="325"/>
    </location>
</feature>
<feature type="compositionally biased region" description="Polar residues" evidence="1">
    <location>
        <begin position="837"/>
        <end position="848"/>
    </location>
</feature>
<feature type="transmembrane region" description="Helical" evidence="2">
    <location>
        <begin position="248"/>
        <end position="266"/>
    </location>
</feature>
<gene>
    <name evidence="5" type="ORF">DB88DRAFT_495958</name>
</gene>
<keyword evidence="2" id="KW-0472">Membrane</keyword>
<dbReference type="Pfam" id="PF23317">
    <property type="entry name" value="YVC1_C"/>
    <property type="match status" value="1"/>
</dbReference>
<feature type="transmembrane region" description="Helical" evidence="2">
    <location>
        <begin position="377"/>
        <end position="396"/>
    </location>
</feature>
<keyword evidence="6" id="KW-1185">Reference proteome</keyword>
<evidence type="ECO:0000259" key="3">
    <source>
        <dbReference type="Pfam" id="PF23190"/>
    </source>
</evidence>
<dbReference type="InterPro" id="IPR052971">
    <property type="entry name" value="TRP_calcium_channel"/>
</dbReference>
<dbReference type="Pfam" id="PF23190">
    <property type="entry name" value="LHD_TRPY1"/>
    <property type="match status" value="1"/>
</dbReference>
<sequence length="903" mass="101185">MLRGRNMPLPLTLEEERTPLLGPSSACGPSSKTLSETKVYPLIHLIRVDILTHIDTPLTYDQLIAPDCTYTIIRPLTEKYLALQNQATVFCLLLNKVQFARDSQQISISTLSLSRATLCEILASRVLRGWSERSLPLATVLLTPWAVFQGASEEIIERAKEEGDDDVLTDGGTALEMAIVSSSKRFIRSPSCQKVIEGIWNGRIIYSGVNAHALIADNYKKKPIQMYNPHKAPLLDHYRLKVPKIRSFLEYANFVILFMLYVIAVEGIEEDHLNKKELLFIIYALAYSLDKLATIREHGLKVFSSSLVNGFDLVFMIIYFVYLTARVYGFHYNNADAISLGADWLAIGAVLIFPRLAFVTFANNLMVLSIRSMLTEFFFLMGIGIFCFLGFLYALYTLGQGRFELSTIGWWLLEVYFGLDASGFENAHDLHPFLGPIVIIVYALLSNTLLLTVLVAILGNTFATINADASAESMFRKAVSTLEGVKSDAVFSYQLPFNIVAVIVMWPMSYVLSPRWFHKLNVVMIRASNLPVLLIIALYERRQYSDTSIMEDIGDYAERYVGSLPRKLKAAAGFDNFGSRHDFDMIFEIEREIGTFYRDWEEDPLEEDFQLPPPFDEEDQNGGHSADEDDESQEVLVLPQSGMPTASPAGEMVEGEEQGPKAPRTRHNSMPSSTRQPSPAAPVFPQHHPAPFRPRRNSSIHEPSPLARLFVRDLDDEKGRIERLRERRQSLIGLAMPNPPPRPAFANVGSPKHRVTWNTAVDSQPFGPRPSPLRPTEVKDQATDVIPRLNPSIPTVDEGKKLKFVTPQRTPVPSRPQSPSLTRGRGTAGVPFPARDPSSSGRSESATGKGTIGKASDIEARETDMVPRKEDEEVVASWAERLDGIEERQKRIEELLLRLAGRT</sequence>
<evidence type="ECO:0000313" key="5">
    <source>
        <dbReference type="EMBL" id="KAK1922683.1"/>
    </source>
</evidence>
<evidence type="ECO:0000256" key="2">
    <source>
        <dbReference type="SAM" id="Phobius"/>
    </source>
</evidence>
<proteinExistence type="predicted"/>
<keyword evidence="2" id="KW-0812">Transmembrane</keyword>
<evidence type="ECO:0000259" key="4">
    <source>
        <dbReference type="Pfam" id="PF23317"/>
    </source>
</evidence>